<organism evidence="2">
    <name type="scientific">Tanacetum cinerariifolium</name>
    <name type="common">Dalmatian daisy</name>
    <name type="synonym">Chrysanthemum cinerariifolium</name>
    <dbReference type="NCBI Taxonomy" id="118510"/>
    <lineage>
        <taxon>Eukaryota</taxon>
        <taxon>Viridiplantae</taxon>
        <taxon>Streptophyta</taxon>
        <taxon>Embryophyta</taxon>
        <taxon>Tracheophyta</taxon>
        <taxon>Spermatophyta</taxon>
        <taxon>Magnoliopsida</taxon>
        <taxon>eudicotyledons</taxon>
        <taxon>Gunneridae</taxon>
        <taxon>Pentapetalae</taxon>
        <taxon>asterids</taxon>
        <taxon>campanulids</taxon>
        <taxon>Asterales</taxon>
        <taxon>Asteraceae</taxon>
        <taxon>Asteroideae</taxon>
        <taxon>Anthemideae</taxon>
        <taxon>Anthemidinae</taxon>
        <taxon>Tanacetum</taxon>
    </lineage>
</organism>
<keyword evidence="1" id="KW-1133">Transmembrane helix</keyword>
<keyword evidence="1" id="KW-0472">Membrane</keyword>
<feature type="transmembrane region" description="Helical" evidence="1">
    <location>
        <begin position="17"/>
        <end position="37"/>
    </location>
</feature>
<dbReference type="AlphaFoldDB" id="A0A6L2P027"/>
<reference evidence="2" key="1">
    <citation type="journal article" date="2019" name="Sci. Rep.">
        <title>Draft genome of Tanacetum cinerariifolium, the natural source of mosquito coil.</title>
        <authorList>
            <person name="Yamashiro T."/>
            <person name="Shiraishi A."/>
            <person name="Satake H."/>
            <person name="Nakayama K."/>
        </authorList>
    </citation>
    <scope>NUCLEOTIDE SEQUENCE</scope>
</reference>
<sequence>FKSGDHPYKILDNFVELLTMSYILVPTVLLAGFWAWFTSTHHLAVAFWGWVTYYLSFLRLGNDIRNDRIVTSPARATTVFGRLNAVDSYVTSSFVDRALSVDESKTFFSLNSDYPRPKKWFCCIDQWCA</sequence>
<feature type="transmembrane region" description="Helical" evidence="1">
    <location>
        <begin position="43"/>
        <end position="60"/>
    </location>
</feature>
<proteinExistence type="predicted"/>
<feature type="non-terminal residue" evidence="2">
    <location>
        <position position="1"/>
    </location>
</feature>
<evidence type="ECO:0000256" key="1">
    <source>
        <dbReference type="SAM" id="Phobius"/>
    </source>
</evidence>
<dbReference type="EMBL" id="BKCJ010010357">
    <property type="protein sequence ID" value="GEU91217.1"/>
    <property type="molecule type" value="Genomic_DNA"/>
</dbReference>
<keyword evidence="1" id="KW-0812">Transmembrane</keyword>
<name>A0A6L2P027_TANCI</name>
<gene>
    <name evidence="2" type="ORF">Tci_063195</name>
</gene>
<accession>A0A6L2P027</accession>
<comment type="caution">
    <text evidence="2">The sequence shown here is derived from an EMBL/GenBank/DDBJ whole genome shotgun (WGS) entry which is preliminary data.</text>
</comment>
<evidence type="ECO:0000313" key="2">
    <source>
        <dbReference type="EMBL" id="GEU91217.1"/>
    </source>
</evidence>
<protein>
    <submittedName>
        <fullName evidence="2">Uncharacterized protein</fullName>
    </submittedName>
</protein>